<dbReference type="GO" id="GO:0001046">
    <property type="term" value="F:core promoter sequence-specific DNA binding"/>
    <property type="evidence" value="ECO:0007669"/>
    <property type="project" value="TreeGrafter"/>
</dbReference>
<dbReference type="Gene3D" id="1.10.260.40">
    <property type="entry name" value="lambda repressor-like DNA-binding domains"/>
    <property type="match status" value="1"/>
</dbReference>
<dbReference type="SUPFAM" id="SSF47413">
    <property type="entry name" value="lambda repressor-like DNA-binding domains"/>
    <property type="match status" value="1"/>
</dbReference>
<feature type="domain" description="HTH cro/C1-type" evidence="1">
    <location>
        <begin position="80"/>
        <end position="132"/>
    </location>
</feature>
<proteinExistence type="predicted"/>
<dbReference type="Proteomes" id="UP000005737">
    <property type="component" value="Unassembled WGS sequence"/>
</dbReference>
<dbReference type="PROSITE" id="PS50943">
    <property type="entry name" value="HTH_CROC1"/>
    <property type="match status" value="1"/>
</dbReference>
<dbReference type="InterPro" id="IPR010982">
    <property type="entry name" value="Lambda_DNA-bd_dom_sf"/>
</dbReference>
<dbReference type="InterPro" id="IPR001387">
    <property type="entry name" value="Cro/C1-type_HTH"/>
</dbReference>
<organism evidence="2 3">
    <name type="scientific">Leptonema illini DSM 21528</name>
    <dbReference type="NCBI Taxonomy" id="929563"/>
    <lineage>
        <taxon>Bacteria</taxon>
        <taxon>Pseudomonadati</taxon>
        <taxon>Spirochaetota</taxon>
        <taxon>Spirochaetia</taxon>
        <taxon>Leptospirales</taxon>
        <taxon>Leptospiraceae</taxon>
        <taxon>Leptonema</taxon>
    </lineage>
</organism>
<reference evidence="2 3" key="1">
    <citation type="submission" date="2011-10" db="EMBL/GenBank/DDBJ databases">
        <title>The Improved High-Quality Draft genome of Leptonema illini DSM 21528.</title>
        <authorList>
            <consortium name="US DOE Joint Genome Institute (JGI-PGF)"/>
            <person name="Lucas S."/>
            <person name="Copeland A."/>
            <person name="Lapidus A."/>
            <person name="Glavina del Rio T."/>
            <person name="Dalin E."/>
            <person name="Tice H."/>
            <person name="Bruce D."/>
            <person name="Goodwin L."/>
            <person name="Pitluck S."/>
            <person name="Peters L."/>
            <person name="Mikhailova N."/>
            <person name="Held B."/>
            <person name="Kyrpides N."/>
            <person name="Mavromatis K."/>
            <person name="Ivanova N."/>
            <person name="Markowitz V."/>
            <person name="Cheng J.-F."/>
            <person name="Hugenholtz P."/>
            <person name="Woyke T."/>
            <person name="Wu D."/>
            <person name="Gronow S."/>
            <person name="Wellnitz S."/>
            <person name="Brambilla E.-M."/>
            <person name="Klenk H.-P."/>
            <person name="Eisen J.A."/>
        </authorList>
    </citation>
    <scope>NUCLEOTIDE SEQUENCE [LARGE SCALE GENOMIC DNA]</scope>
    <source>
        <strain evidence="2 3">DSM 21528</strain>
    </source>
</reference>
<dbReference type="RefSeq" id="WP_002774748.1">
    <property type="nucleotide sequence ID" value="NZ_JH597773.1"/>
</dbReference>
<dbReference type="SMART" id="SM00530">
    <property type="entry name" value="HTH_XRE"/>
    <property type="match status" value="1"/>
</dbReference>
<dbReference type="EMBL" id="JH597773">
    <property type="protein sequence ID" value="EHQ08255.1"/>
    <property type="molecule type" value="Genomic_DNA"/>
</dbReference>
<protein>
    <submittedName>
        <fullName evidence="2">Transcriptional regulator, XRE family</fullName>
    </submittedName>
</protein>
<gene>
    <name evidence="2" type="ORF">Lepil_3598</name>
</gene>
<evidence type="ECO:0000259" key="1">
    <source>
        <dbReference type="PROSITE" id="PS50943"/>
    </source>
</evidence>
<dbReference type="InterPro" id="IPR039060">
    <property type="entry name" value="Antitox_HigA"/>
</dbReference>
<dbReference type="AlphaFoldDB" id="H2CKF0"/>
<keyword evidence="3" id="KW-1185">Reference proteome</keyword>
<dbReference type="STRING" id="183.GCA_002009735_00743"/>
<dbReference type="CDD" id="cd00093">
    <property type="entry name" value="HTH_XRE"/>
    <property type="match status" value="1"/>
</dbReference>
<dbReference type="GO" id="GO:0006355">
    <property type="term" value="P:regulation of DNA-templated transcription"/>
    <property type="evidence" value="ECO:0007669"/>
    <property type="project" value="InterPro"/>
</dbReference>
<dbReference type="PANTHER" id="PTHR40455:SF1">
    <property type="entry name" value="ANTITOXIN HIGA"/>
    <property type="match status" value="1"/>
</dbReference>
<evidence type="ECO:0000313" key="2">
    <source>
        <dbReference type="EMBL" id="EHQ08255.1"/>
    </source>
</evidence>
<dbReference type="HOGENOM" id="CLU_125852_3_1_12"/>
<dbReference type="PANTHER" id="PTHR40455">
    <property type="entry name" value="ANTITOXIN HIGA"/>
    <property type="match status" value="1"/>
</dbReference>
<accession>H2CKF0</accession>
<sequence length="133" mass="14953">MIAELEKIKTVWPSVQNVLSVPRTKKHYNLLAKILDELTDEVGGNEKHPLLPLMETIGCLIEIYENENIPEPEGNSVDVIRHLMQEHGLTQKDLPEIGSQGVVSEVLNGRRTLNARQVRALAKRFHISPAAFI</sequence>
<dbReference type="Pfam" id="PF01381">
    <property type="entry name" value="HTH_3"/>
    <property type="match status" value="1"/>
</dbReference>
<evidence type="ECO:0000313" key="3">
    <source>
        <dbReference type="Proteomes" id="UP000005737"/>
    </source>
</evidence>
<name>H2CKF0_9LEPT</name>